<dbReference type="GO" id="GO:0003746">
    <property type="term" value="F:translation elongation factor activity"/>
    <property type="evidence" value="ECO:0007669"/>
    <property type="project" value="UniProtKB-KW"/>
</dbReference>
<dbReference type="RefSeq" id="WP_077457074.1">
    <property type="nucleotide sequence ID" value="NZ_MUEO01000006.1"/>
</dbReference>
<organism evidence="1 2">
    <name type="scientific">Salinivibrio kushneri</name>
    <dbReference type="NCBI Taxonomy" id="1908198"/>
    <lineage>
        <taxon>Bacteria</taxon>
        <taxon>Pseudomonadati</taxon>
        <taxon>Pseudomonadota</taxon>
        <taxon>Gammaproteobacteria</taxon>
        <taxon>Vibrionales</taxon>
        <taxon>Vibrionaceae</taxon>
        <taxon>Salinivibrio</taxon>
    </lineage>
</organism>
<keyword evidence="1" id="KW-0648">Protein biosynthesis</keyword>
<comment type="caution">
    <text evidence="1">The sequence shown here is derived from an EMBL/GenBank/DDBJ whole genome shotgun (WGS) entry which is preliminary data.</text>
</comment>
<sequence length="122" mass="14493">MGTIQKQKQIRYILEALGWSQKQLADVLFEELYVDEHEDICDSPDAVDKFRQLLKKQLQRESTPENRLEQYIEILSEHPEFKKLKLDMIFPKYVDHQCLSSDLHAELTAFSRRLDDEVQRGN</sequence>
<keyword evidence="1" id="KW-0251">Elongation factor</keyword>
<name>A0AB36KB40_9GAMM</name>
<reference evidence="1 2" key="1">
    <citation type="journal article" date="2017" name="Genome Announc.">
        <title>Draft Genome Sequences of Salinivibrio proteolyticus, Salinivibrio sharmensis, Salinivibrio siamensis, Salinivibrio costicola subsp. alcaliphilus, Salinivibrio costicola subsp. vallismortis, and 29 New Isolates Belonging to the Genus Salinivibrio.</title>
        <authorList>
            <person name="Lopez-Hermoso C."/>
            <person name="de la Haba R.R."/>
            <person name="Sanchez-Porro C."/>
            <person name="Bayliss S.C."/>
            <person name="Feil E.J."/>
            <person name="Ventosa A."/>
        </authorList>
    </citation>
    <scope>NUCLEOTIDE SEQUENCE [LARGE SCALE GENOMIC DNA]</scope>
    <source>
        <strain evidence="1 2">IC202</strain>
    </source>
</reference>
<dbReference type="AlphaFoldDB" id="A0AB36KB40"/>
<gene>
    <name evidence="1" type="ORF">BZG09_03730</name>
</gene>
<protein>
    <submittedName>
        <fullName evidence="1">Elongation factor Ts</fullName>
    </submittedName>
</protein>
<evidence type="ECO:0000313" key="1">
    <source>
        <dbReference type="EMBL" id="OOE45527.1"/>
    </source>
</evidence>
<dbReference type="Proteomes" id="UP000188726">
    <property type="component" value="Unassembled WGS sequence"/>
</dbReference>
<dbReference type="EMBL" id="MUEO01000006">
    <property type="protein sequence ID" value="OOE45527.1"/>
    <property type="molecule type" value="Genomic_DNA"/>
</dbReference>
<accession>A0AB36KB40</accession>
<proteinExistence type="predicted"/>
<evidence type="ECO:0000313" key="2">
    <source>
        <dbReference type="Proteomes" id="UP000188726"/>
    </source>
</evidence>